<dbReference type="EMBL" id="RHLQ01000032">
    <property type="protein sequence ID" value="RNC98029.1"/>
    <property type="molecule type" value="Genomic_DNA"/>
</dbReference>
<feature type="transmembrane region" description="Helical" evidence="6">
    <location>
        <begin position="69"/>
        <end position="90"/>
    </location>
</feature>
<dbReference type="GO" id="GO:0015171">
    <property type="term" value="F:amino acid transmembrane transporter activity"/>
    <property type="evidence" value="ECO:0007669"/>
    <property type="project" value="TreeGrafter"/>
</dbReference>
<dbReference type="OrthoDB" id="5638726at2"/>
<sequence length="202" mass="21927">MEVILHGVVLAFGLILPLGVQNVFVFSQGATQPNLLRALPATITAAVCDTLLILLAIFGLSVIVLQFEWLRFSLIIVGVVFLLYMGYSIWRTEPSSPTEGKQALPIHKQIVFALSVSFLNPHAILDIVGVIGTSALTYIGKDQILFTAACIAVSWIWFIGLTFAGSVLKKLDDSGRLMNLFNKCSALFIWGTAIYIAVGLIS</sequence>
<evidence type="ECO:0000313" key="7">
    <source>
        <dbReference type="EMBL" id="RNC98029.1"/>
    </source>
</evidence>
<keyword evidence="4 6" id="KW-1133">Transmembrane helix</keyword>
<keyword evidence="3 6" id="KW-0812">Transmembrane</keyword>
<accession>A0A3M8H6W9</accession>
<name>A0A3M8H6W9_9BACI</name>
<feature type="transmembrane region" description="Helical" evidence="6">
    <location>
        <begin position="6"/>
        <end position="26"/>
    </location>
</feature>
<dbReference type="AlphaFoldDB" id="A0A3M8H6W9"/>
<feature type="transmembrane region" description="Helical" evidence="6">
    <location>
        <begin position="38"/>
        <end position="63"/>
    </location>
</feature>
<dbReference type="InterPro" id="IPR001123">
    <property type="entry name" value="LeuE-type"/>
</dbReference>
<keyword evidence="5 6" id="KW-0472">Membrane</keyword>
<dbReference type="RefSeq" id="WP_122972647.1">
    <property type="nucleotide sequence ID" value="NZ_RHLQ01000032.1"/>
</dbReference>
<evidence type="ECO:0000256" key="1">
    <source>
        <dbReference type="ARBA" id="ARBA00004651"/>
    </source>
</evidence>
<comment type="subcellular location">
    <subcellularLocation>
        <location evidence="1">Cell membrane</location>
        <topology evidence="1">Multi-pass membrane protein</topology>
    </subcellularLocation>
</comment>
<protein>
    <submittedName>
        <fullName evidence="7">Amino acid transporter</fullName>
    </submittedName>
</protein>
<reference evidence="7 8" key="1">
    <citation type="journal article" date="2014" name="Int. J. Syst. Evol. Microbiol.">
        <title>Lysinibacillus halotolerans sp. nov., isolated from saline-alkaline soil.</title>
        <authorList>
            <person name="Kong D."/>
            <person name="Wang Y."/>
            <person name="Zhao B."/>
            <person name="Li Y."/>
            <person name="Song J."/>
            <person name="Zhai Y."/>
            <person name="Zhang C."/>
            <person name="Wang H."/>
            <person name="Chen X."/>
            <person name="Zhao B."/>
            <person name="Ruan Z."/>
        </authorList>
    </citation>
    <scope>NUCLEOTIDE SEQUENCE [LARGE SCALE GENOMIC DNA]</scope>
    <source>
        <strain evidence="7 8">MCCC 1A12703</strain>
    </source>
</reference>
<evidence type="ECO:0000256" key="6">
    <source>
        <dbReference type="SAM" id="Phobius"/>
    </source>
</evidence>
<gene>
    <name evidence="7" type="ORF">EC501_12555</name>
</gene>
<feature type="transmembrane region" description="Helical" evidence="6">
    <location>
        <begin position="180"/>
        <end position="201"/>
    </location>
</feature>
<keyword evidence="2" id="KW-1003">Cell membrane</keyword>
<dbReference type="PANTHER" id="PTHR30086:SF20">
    <property type="entry name" value="ARGININE EXPORTER PROTEIN ARGO-RELATED"/>
    <property type="match status" value="1"/>
</dbReference>
<evidence type="ECO:0000256" key="5">
    <source>
        <dbReference type="ARBA" id="ARBA00023136"/>
    </source>
</evidence>
<evidence type="ECO:0000256" key="2">
    <source>
        <dbReference type="ARBA" id="ARBA00022475"/>
    </source>
</evidence>
<comment type="caution">
    <text evidence="7">The sequence shown here is derived from an EMBL/GenBank/DDBJ whole genome shotgun (WGS) entry which is preliminary data.</text>
</comment>
<keyword evidence="8" id="KW-1185">Reference proteome</keyword>
<dbReference type="Proteomes" id="UP000279909">
    <property type="component" value="Unassembled WGS sequence"/>
</dbReference>
<dbReference type="Pfam" id="PF01810">
    <property type="entry name" value="LysE"/>
    <property type="match status" value="1"/>
</dbReference>
<dbReference type="PANTHER" id="PTHR30086">
    <property type="entry name" value="ARGININE EXPORTER PROTEIN ARGO"/>
    <property type="match status" value="1"/>
</dbReference>
<feature type="transmembrane region" description="Helical" evidence="6">
    <location>
        <begin position="110"/>
        <end position="132"/>
    </location>
</feature>
<organism evidence="7 8">
    <name type="scientific">Lysinibacillus halotolerans</name>
    <dbReference type="NCBI Taxonomy" id="1368476"/>
    <lineage>
        <taxon>Bacteria</taxon>
        <taxon>Bacillati</taxon>
        <taxon>Bacillota</taxon>
        <taxon>Bacilli</taxon>
        <taxon>Bacillales</taxon>
        <taxon>Bacillaceae</taxon>
        <taxon>Lysinibacillus</taxon>
    </lineage>
</organism>
<feature type="transmembrane region" description="Helical" evidence="6">
    <location>
        <begin position="144"/>
        <end position="168"/>
    </location>
</feature>
<evidence type="ECO:0000256" key="4">
    <source>
        <dbReference type="ARBA" id="ARBA00022989"/>
    </source>
</evidence>
<dbReference type="GO" id="GO:0005886">
    <property type="term" value="C:plasma membrane"/>
    <property type="evidence" value="ECO:0007669"/>
    <property type="project" value="UniProtKB-SubCell"/>
</dbReference>
<evidence type="ECO:0000313" key="8">
    <source>
        <dbReference type="Proteomes" id="UP000279909"/>
    </source>
</evidence>
<proteinExistence type="predicted"/>
<evidence type="ECO:0000256" key="3">
    <source>
        <dbReference type="ARBA" id="ARBA00022692"/>
    </source>
</evidence>